<dbReference type="GO" id="GO:0006904">
    <property type="term" value="P:vesicle docking involved in exocytosis"/>
    <property type="evidence" value="ECO:0007669"/>
    <property type="project" value="TreeGrafter"/>
</dbReference>
<evidence type="ECO:0000256" key="9">
    <source>
        <dbReference type="PIRNR" id="PIRNR007860"/>
    </source>
</evidence>
<evidence type="ECO:0000256" key="5">
    <source>
        <dbReference type="ARBA" id="ARBA00022833"/>
    </source>
</evidence>
<dbReference type="EC" id="2.3.2.27" evidence="9"/>
<dbReference type="GO" id="GO:0007033">
    <property type="term" value="P:vacuole organization"/>
    <property type="evidence" value="ECO:0007669"/>
    <property type="project" value="TreeGrafter"/>
</dbReference>
<comment type="subcellular location">
    <subcellularLocation>
        <location evidence="8">Endomembrane system</location>
        <topology evidence="8">Peripheral membrane protein</topology>
        <orientation evidence="8">Cytoplasmic side</orientation>
    </subcellularLocation>
    <subcellularLocation>
        <location evidence="9">Vacuole membrane</location>
        <topology evidence="9">Peripheral membrane protein</topology>
        <orientation evidence="9">Cytoplasmic side</orientation>
    </subcellularLocation>
</comment>
<reference evidence="13" key="2">
    <citation type="submission" date="2014-06" db="EMBL/GenBank/DDBJ databases">
        <title>The complete genome of Blastobotrys (Arxula) adeninivorans LS3 - a yeast of biotechnological interest.</title>
        <authorList>
            <person name="Kunze G."/>
            <person name="Gaillardin C."/>
            <person name="Czernicka M."/>
            <person name="Durrens P."/>
            <person name="Martin T."/>
            <person name="Boer E."/>
            <person name="Gabaldon T."/>
            <person name="Cruz J."/>
            <person name="Talla E."/>
            <person name="Marck C."/>
            <person name="Goffeau A."/>
            <person name="Barbe V."/>
            <person name="Baret P."/>
            <person name="Baronian K."/>
            <person name="Beier S."/>
            <person name="Bleykasten C."/>
            <person name="Bode R."/>
            <person name="Casaregola S."/>
            <person name="Despons L."/>
            <person name="Fairhead C."/>
            <person name="Giersberg M."/>
            <person name="Gierski P."/>
            <person name="Hahnel U."/>
            <person name="Hartmann A."/>
            <person name="Jankowska D."/>
            <person name="Jubin C."/>
            <person name="Jung P."/>
            <person name="Lafontaine I."/>
            <person name="Leh-Louis V."/>
            <person name="Lemaire M."/>
            <person name="Marcet-Houben M."/>
            <person name="Mascher M."/>
            <person name="Morel G."/>
            <person name="Richard G.-F."/>
            <person name="Riechen J."/>
            <person name="Sacerdot C."/>
            <person name="Sarkar A."/>
            <person name="Savel G."/>
            <person name="Schacherer J."/>
            <person name="Sherman D."/>
            <person name="Straub M.-L."/>
            <person name="Stein N."/>
            <person name="Thierry A."/>
            <person name="Trautwein-Schult A."/>
            <person name="Westhof E."/>
            <person name="Worch S."/>
            <person name="Dujon B."/>
            <person name="Souciet J.-L."/>
            <person name="Wincker P."/>
            <person name="Scholz U."/>
            <person name="Neuveglise N."/>
        </authorList>
    </citation>
    <scope>NUCLEOTIDE SEQUENCE</scope>
    <source>
        <strain evidence="13">LS3</strain>
    </source>
</reference>
<gene>
    <name evidence="13" type="ORF">GNLVRS02_ARAD1B23100g</name>
</gene>
<dbReference type="InterPro" id="IPR057307">
    <property type="entry name" value="PEP5_VPS11_N"/>
</dbReference>
<comment type="subunit">
    <text evidence="9">Component of the homotypic vacuole fusion and vacuole protein sorting (HOPS) complex. Component of the class C core vacuole/endosome tethering (CORVET) complex.</text>
</comment>
<evidence type="ECO:0000256" key="10">
    <source>
        <dbReference type="PROSITE-ProRule" id="PRU00175"/>
    </source>
</evidence>
<dbReference type="PIRSF" id="PIRSF007860">
    <property type="entry name" value="VPS11"/>
    <property type="match status" value="1"/>
</dbReference>
<dbReference type="PANTHER" id="PTHR23323">
    <property type="entry name" value="VACUOLAR PROTEIN SORTING-ASSOCIATED PROTEIN"/>
    <property type="match status" value="1"/>
</dbReference>
<dbReference type="InterPro" id="IPR024763">
    <property type="entry name" value="VPS11_C"/>
</dbReference>
<evidence type="ECO:0000256" key="4">
    <source>
        <dbReference type="ARBA" id="ARBA00022771"/>
    </source>
</evidence>
<dbReference type="InterPro" id="IPR036322">
    <property type="entry name" value="WD40_repeat_dom_sf"/>
</dbReference>
<accession>A0A060T7V4</accession>
<dbReference type="InterPro" id="IPR011990">
    <property type="entry name" value="TPR-like_helical_dom_sf"/>
</dbReference>
<keyword evidence="7 9" id="KW-0472">Membrane</keyword>
<protein>
    <recommendedName>
        <fullName evidence="9">E3 ubiquitin-protein ligase PEP5</fullName>
        <ecNumber evidence="9">2.3.2.27</ecNumber>
    </recommendedName>
</protein>
<dbReference type="PROSITE" id="PS50089">
    <property type="entry name" value="ZF_RING_2"/>
    <property type="match status" value="1"/>
</dbReference>
<sequence length="965" mass="108194">MSLSSWRQFNFFDLIPIRDPNTGDDCLFSDPNLTAICPGTDSVFIANNQGIVKQFDDQMALKLKFQAYESGWNIIRLKYLEEPQLLLTIAEKQGNPVTLHLWDLEKIHHKTHKNAPHLHTTVKVTNGTNAFPLSAFDINSDYSILGFGFADGTVILVRGDILHDRGSRQRVVFNSNTPITGISIHESNGVATLFVTSVTQVFTLPSTGRNPGKVETLLEKNQGAAVACSGLNAENKLVAARESDITYYTTRLRDTSFVFDVPKKAILPYKHYLVIASSGSTGDSSTTALNSLIDSSITRLLVIDAVNKYVAFSGQISQGIKDMYIHHDQVNVLGSDGILYTIREKDLDSRLNILKQRNLYDVSIQLASSLQSDRKIIASIERDYGDFLYNQGEADAALTHYINSIDLGQTSQVILKYRESHNIGNLTKYLEELHTAGLATSEHTTLLMNSYAKLKDDDKLKDFILNGSKAKSFDFETAIKICRHAGYYALAFYLAETSGDSDLAVQVKLRDLKDYKGCLTYIQTLEVNDALRVLIQHSRVLLDEYPMETTALLIQLFTGKYRPKPMESTVEAEKEPASSSISAPVLQSYKAFVNYMSSGLGSGLINGFGKADDMSSQEEAEEDMVPSYQPPKPRLIFSSFLDHPNEFVIFLEACLESYDTFEANEKDRVDLLSTLFEMYLTLANKATDEQEKERWRERAKELGMDSRHRIGRNTMLLLSHISSYREGELLARSDQEGFEVDLFRACMASQDVKGAIDVLRKYGDREKELYVLALTFFTSSEAILEEAGEEFDNVLNTIKKDRIMAPLQVIQALSVNSVATIGHVRAYLLELITSERNEIDNNNKLAEMYKAEATDKQQDIEKLLHDPIVVQYTLCGACNMALDLPAVHFACKHSYHERCLGGGDDFDGSLQCPKCQPKLEDIRAVRRAQEEVSERTDLFLGALEESDNKFKLLTDYIGRGSLTLM</sequence>
<dbReference type="Pfam" id="PF23341">
    <property type="entry name" value="PEP5_VPS11_N"/>
    <property type="match status" value="1"/>
</dbReference>
<evidence type="ECO:0000256" key="11">
    <source>
        <dbReference type="PROSITE-ProRule" id="PRU01006"/>
    </source>
</evidence>
<evidence type="ECO:0000256" key="7">
    <source>
        <dbReference type="ARBA" id="ARBA00023136"/>
    </source>
</evidence>
<dbReference type="GO" id="GO:0048284">
    <property type="term" value="P:organelle fusion"/>
    <property type="evidence" value="ECO:0007669"/>
    <property type="project" value="TreeGrafter"/>
</dbReference>
<dbReference type="CDD" id="cd16688">
    <property type="entry name" value="RING-H2_Vps11"/>
    <property type="match status" value="1"/>
</dbReference>
<keyword evidence="6 9" id="KW-0653">Protein transport</keyword>
<keyword evidence="2 9" id="KW-0813">Transport</keyword>
<dbReference type="GO" id="GO:0000329">
    <property type="term" value="C:fungal-type vacuole membrane"/>
    <property type="evidence" value="ECO:0007669"/>
    <property type="project" value="UniProtKB-UniRule"/>
</dbReference>
<dbReference type="GO" id="GO:0030897">
    <property type="term" value="C:HOPS complex"/>
    <property type="evidence" value="ECO:0007669"/>
    <property type="project" value="UniProtKB-UniRule"/>
</dbReference>
<keyword evidence="4 10" id="KW-0863">Zinc-finger</keyword>
<keyword evidence="9" id="KW-0808">Transferase</keyword>
<dbReference type="SUPFAM" id="SSF50978">
    <property type="entry name" value="WD40 repeat-like"/>
    <property type="match status" value="1"/>
</dbReference>
<name>A0A060T7V4_BLAAD</name>
<proteinExistence type="inferred from homology"/>
<feature type="domain" description="RING-type" evidence="12">
    <location>
        <begin position="875"/>
        <end position="916"/>
    </location>
</feature>
<evidence type="ECO:0000256" key="1">
    <source>
        <dbReference type="ARBA" id="ARBA00007070"/>
    </source>
</evidence>
<dbReference type="InterPro" id="IPR057308">
    <property type="entry name" value="CHCR_PEP5_VPS11"/>
</dbReference>
<evidence type="ECO:0000256" key="2">
    <source>
        <dbReference type="ARBA" id="ARBA00022448"/>
    </source>
</evidence>
<dbReference type="GO" id="GO:0033263">
    <property type="term" value="C:CORVET complex"/>
    <property type="evidence" value="ECO:0007669"/>
    <property type="project" value="UniProtKB-UniRule"/>
</dbReference>
<evidence type="ECO:0000259" key="12">
    <source>
        <dbReference type="PROSITE" id="PS50089"/>
    </source>
</evidence>
<keyword evidence="9" id="KW-0833">Ubl conjugation pathway</keyword>
<reference evidence="13" key="1">
    <citation type="submission" date="2014-02" db="EMBL/GenBank/DDBJ databases">
        <authorList>
            <person name="Genoscope - CEA"/>
        </authorList>
    </citation>
    <scope>NUCLEOTIDE SEQUENCE</scope>
    <source>
        <strain evidence="13">LS3</strain>
    </source>
</reference>
<dbReference type="PhylomeDB" id="A0A060T7V4"/>
<dbReference type="InterPro" id="IPR016528">
    <property type="entry name" value="VPS11"/>
</dbReference>
<keyword evidence="9" id="KW-0926">Vacuole</keyword>
<evidence type="ECO:0000256" key="3">
    <source>
        <dbReference type="ARBA" id="ARBA00022723"/>
    </source>
</evidence>
<comment type="similarity">
    <text evidence="1 9">Belongs to the VPS11 family.</text>
</comment>
<dbReference type="InterPro" id="IPR001841">
    <property type="entry name" value="Znf_RING"/>
</dbReference>
<evidence type="ECO:0000256" key="8">
    <source>
        <dbReference type="ARBA" id="ARBA00029433"/>
    </source>
</evidence>
<dbReference type="Pfam" id="PF17122">
    <property type="entry name" value="zf-C3H2C3"/>
    <property type="match status" value="1"/>
</dbReference>
<keyword evidence="3" id="KW-0479">Metal-binding</keyword>
<dbReference type="Pfam" id="PF12451">
    <property type="entry name" value="VPS11_C"/>
    <property type="match status" value="1"/>
</dbReference>
<dbReference type="PANTHER" id="PTHR23323:SF24">
    <property type="entry name" value="VACUOLAR PROTEIN SORTING-ASSOCIATED PROTEIN 11 HOMOLOG"/>
    <property type="match status" value="1"/>
</dbReference>
<organism evidence="13">
    <name type="scientific">Blastobotrys adeninivorans</name>
    <name type="common">Yeast</name>
    <name type="synonym">Arxula adeninivorans</name>
    <dbReference type="NCBI Taxonomy" id="409370"/>
    <lineage>
        <taxon>Eukaryota</taxon>
        <taxon>Fungi</taxon>
        <taxon>Dikarya</taxon>
        <taxon>Ascomycota</taxon>
        <taxon>Saccharomycotina</taxon>
        <taxon>Dipodascomycetes</taxon>
        <taxon>Dipodascales</taxon>
        <taxon>Trichomonascaceae</taxon>
        <taxon>Blastobotrys</taxon>
    </lineage>
</organism>
<dbReference type="AlphaFoldDB" id="A0A060T7V4"/>
<comment type="catalytic activity">
    <reaction evidence="9">
        <text>S-ubiquitinyl-[E2 ubiquitin-conjugating enzyme]-L-cysteine + [acceptor protein]-L-lysine = [E2 ubiquitin-conjugating enzyme]-L-cysteine + N(6)-ubiquitinyl-[acceptor protein]-L-lysine.</text>
        <dbReference type="EC" id="2.3.2.27"/>
    </reaction>
</comment>
<evidence type="ECO:0000313" key="13">
    <source>
        <dbReference type="EMBL" id="CDP36879.1"/>
    </source>
</evidence>
<dbReference type="PROSITE" id="PS50236">
    <property type="entry name" value="CHCR"/>
    <property type="match status" value="1"/>
</dbReference>
<dbReference type="GO" id="GO:0061630">
    <property type="term" value="F:ubiquitin protein ligase activity"/>
    <property type="evidence" value="ECO:0007669"/>
    <property type="project" value="UniProtKB-EC"/>
</dbReference>
<feature type="repeat" description="CHCR" evidence="11">
    <location>
        <begin position="401"/>
        <end position="550"/>
    </location>
</feature>
<dbReference type="GO" id="GO:0030674">
    <property type="term" value="F:protein-macromolecule adaptor activity"/>
    <property type="evidence" value="ECO:0007669"/>
    <property type="project" value="TreeGrafter"/>
</dbReference>
<dbReference type="Pfam" id="PF23356">
    <property type="entry name" value="TPR_PEP5_VPS11"/>
    <property type="match status" value="2"/>
</dbReference>
<dbReference type="EMBL" id="HG937692">
    <property type="protein sequence ID" value="CDP36879.1"/>
    <property type="molecule type" value="Genomic_DNA"/>
</dbReference>
<dbReference type="Gene3D" id="1.25.40.10">
    <property type="entry name" value="Tetratricopeptide repeat domain"/>
    <property type="match status" value="1"/>
</dbReference>
<dbReference type="InterPro" id="IPR000547">
    <property type="entry name" value="Clathrin_H-chain/VPS_repeat"/>
</dbReference>
<dbReference type="GO" id="GO:0008270">
    <property type="term" value="F:zinc ion binding"/>
    <property type="evidence" value="ECO:0007669"/>
    <property type="project" value="UniProtKB-KW"/>
</dbReference>
<dbReference type="GO" id="GO:0006886">
    <property type="term" value="P:intracellular protein transport"/>
    <property type="evidence" value="ECO:0007669"/>
    <property type="project" value="UniProtKB-UniRule"/>
</dbReference>
<keyword evidence="5" id="KW-0862">Zinc</keyword>
<dbReference type="GO" id="GO:0007032">
    <property type="term" value="P:endosome organization"/>
    <property type="evidence" value="ECO:0007669"/>
    <property type="project" value="TreeGrafter"/>
</dbReference>
<evidence type="ECO:0000256" key="6">
    <source>
        <dbReference type="ARBA" id="ARBA00022927"/>
    </source>
</evidence>